<organism evidence="2 3">
    <name type="scientific">Qipengyuania nanhaisediminis</name>
    <dbReference type="NCBI Taxonomy" id="604088"/>
    <lineage>
        <taxon>Bacteria</taxon>
        <taxon>Pseudomonadati</taxon>
        <taxon>Pseudomonadota</taxon>
        <taxon>Alphaproteobacteria</taxon>
        <taxon>Sphingomonadales</taxon>
        <taxon>Erythrobacteraceae</taxon>
        <taxon>Qipengyuania</taxon>
    </lineage>
</organism>
<proteinExistence type="predicted"/>
<dbReference type="EMBL" id="FOWZ01000003">
    <property type="protein sequence ID" value="SFP21808.1"/>
    <property type="molecule type" value="Genomic_DNA"/>
</dbReference>
<evidence type="ECO:0000313" key="3">
    <source>
        <dbReference type="Proteomes" id="UP000199331"/>
    </source>
</evidence>
<protein>
    <recommendedName>
        <fullName evidence="1">T6SS immunity protein Tdi1 C-terminal domain-containing protein</fullName>
    </recommendedName>
</protein>
<dbReference type="InterPro" id="IPR015002">
    <property type="entry name" value="T6SS_Tdi1_C"/>
</dbReference>
<feature type="domain" description="T6SS immunity protein Tdi1 C-terminal" evidence="1">
    <location>
        <begin position="75"/>
        <end position="121"/>
    </location>
</feature>
<dbReference type="Proteomes" id="UP000199331">
    <property type="component" value="Unassembled WGS sequence"/>
</dbReference>
<evidence type="ECO:0000259" key="1">
    <source>
        <dbReference type="Pfam" id="PF08906"/>
    </source>
</evidence>
<accession>A0A1I5NJ16</accession>
<keyword evidence="3" id="KW-1185">Reference proteome</keyword>
<dbReference type="AlphaFoldDB" id="A0A1I5NJ16"/>
<dbReference type="STRING" id="604088.SAMN04488060_1893"/>
<sequence>MDVNGYFLPRAADLADLGAWTSILPDQPRILRTNLFGDAFIVGADGYVHLLERAGCCAERVADSEEEFWHRVGNDDQGWLMTQLADDCHSSGLTLRDGQCYAFTVPPILGGEYIPQNVWVAPWDERFSVTGDLFAQVKDLPDGATVSFKVVD</sequence>
<dbReference type="Pfam" id="PF08906">
    <property type="entry name" value="T6SS_Tdi1_C"/>
    <property type="match status" value="1"/>
</dbReference>
<name>A0A1I5NJ16_9SPHN</name>
<gene>
    <name evidence="2" type="ORF">SAMN04488060_1893</name>
</gene>
<evidence type="ECO:0000313" key="2">
    <source>
        <dbReference type="EMBL" id="SFP21808.1"/>
    </source>
</evidence>
<reference evidence="3" key="1">
    <citation type="submission" date="2016-10" db="EMBL/GenBank/DDBJ databases">
        <authorList>
            <person name="Varghese N."/>
            <person name="Submissions S."/>
        </authorList>
    </citation>
    <scope>NUCLEOTIDE SEQUENCE [LARGE SCALE GENOMIC DNA]</scope>
    <source>
        <strain evidence="3">CGMCC 1.7715</strain>
    </source>
</reference>